<dbReference type="OrthoDB" id="9800780at2"/>
<organism evidence="5 6">
    <name type="scientific">Pseudothermotoga thermarum DSM 5069</name>
    <dbReference type="NCBI Taxonomy" id="688269"/>
    <lineage>
        <taxon>Bacteria</taxon>
        <taxon>Thermotogati</taxon>
        <taxon>Thermotogota</taxon>
        <taxon>Thermotogae</taxon>
        <taxon>Thermotogales</taxon>
        <taxon>Thermotogaceae</taxon>
        <taxon>Pseudothermotoga</taxon>
    </lineage>
</organism>
<dbReference type="SUPFAM" id="SSF55816">
    <property type="entry name" value="5'-nucleotidase (syn. UDP-sugar hydrolase), C-terminal domain"/>
    <property type="match status" value="1"/>
</dbReference>
<feature type="domain" description="5'-Nucleotidase C-terminal" evidence="4">
    <location>
        <begin position="311"/>
        <end position="459"/>
    </location>
</feature>
<keyword evidence="2" id="KW-0378">Hydrolase</keyword>
<dbReference type="SUPFAM" id="SSF56300">
    <property type="entry name" value="Metallo-dependent phosphatases"/>
    <property type="match status" value="1"/>
</dbReference>
<dbReference type="HOGENOM" id="CLU_005854_7_3_0"/>
<dbReference type="eggNOG" id="COG0737">
    <property type="taxonomic scope" value="Bacteria"/>
</dbReference>
<dbReference type="Proteomes" id="UP000006804">
    <property type="component" value="Chromosome"/>
</dbReference>
<dbReference type="InterPro" id="IPR004843">
    <property type="entry name" value="Calcineurin-like_PHP"/>
</dbReference>
<dbReference type="Pfam" id="PF02872">
    <property type="entry name" value="5_nucleotid_C"/>
    <property type="match status" value="1"/>
</dbReference>
<proteinExistence type="inferred from homology"/>
<keyword evidence="2" id="KW-0547">Nucleotide-binding</keyword>
<comment type="similarity">
    <text evidence="2">Belongs to the 5'-nucleotidase family.</text>
</comment>
<dbReference type="RefSeq" id="WP_013932850.1">
    <property type="nucleotide sequence ID" value="NC_015707.1"/>
</dbReference>
<evidence type="ECO:0000313" key="5">
    <source>
        <dbReference type="EMBL" id="AEH51638.1"/>
    </source>
</evidence>
<dbReference type="InterPro" id="IPR036907">
    <property type="entry name" value="5'-Nucleotdase_C_sf"/>
</dbReference>
<reference evidence="5 6" key="1">
    <citation type="submission" date="2010-11" db="EMBL/GenBank/DDBJ databases">
        <title>The complete genome of Thermotoga thermarum DSM 5069.</title>
        <authorList>
            <consortium name="US DOE Joint Genome Institute (JGI-PGF)"/>
            <person name="Lucas S."/>
            <person name="Copeland A."/>
            <person name="Lapidus A."/>
            <person name="Bruce D."/>
            <person name="Goodwin L."/>
            <person name="Pitluck S."/>
            <person name="Kyrpides N."/>
            <person name="Mavromatis K."/>
            <person name="Ivanova N."/>
            <person name="Zeytun A."/>
            <person name="Brettin T."/>
            <person name="Detter J.C."/>
            <person name="Tapia R."/>
            <person name="Han C."/>
            <person name="Land M."/>
            <person name="Hauser L."/>
            <person name="Markowitz V."/>
            <person name="Cheng J.-F."/>
            <person name="Hugenholtz P."/>
            <person name="Woyke T."/>
            <person name="Wu D."/>
            <person name="Spring S."/>
            <person name="Schroeder M."/>
            <person name="Brambilla E."/>
            <person name="Klenk H.-P."/>
            <person name="Eisen J.A."/>
        </authorList>
    </citation>
    <scope>NUCLEOTIDE SEQUENCE [LARGE SCALE GENOMIC DNA]</scope>
    <source>
        <strain evidence="5 6">DSM 5069</strain>
    </source>
</reference>
<dbReference type="PANTHER" id="PTHR11575">
    <property type="entry name" value="5'-NUCLEOTIDASE-RELATED"/>
    <property type="match status" value="1"/>
</dbReference>
<dbReference type="Gene3D" id="3.90.780.10">
    <property type="entry name" value="5'-Nucleotidase, C-terminal domain"/>
    <property type="match status" value="1"/>
</dbReference>
<dbReference type="PRINTS" id="PR01607">
    <property type="entry name" value="APYRASEFAMLY"/>
</dbReference>
<evidence type="ECO:0000256" key="2">
    <source>
        <dbReference type="RuleBase" id="RU362119"/>
    </source>
</evidence>
<dbReference type="Gene3D" id="3.60.21.10">
    <property type="match status" value="1"/>
</dbReference>
<dbReference type="GO" id="GO:0000166">
    <property type="term" value="F:nucleotide binding"/>
    <property type="evidence" value="ECO:0007669"/>
    <property type="project" value="UniProtKB-KW"/>
</dbReference>
<evidence type="ECO:0000259" key="4">
    <source>
        <dbReference type="Pfam" id="PF02872"/>
    </source>
</evidence>
<dbReference type="GO" id="GO:0008768">
    <property type="term" value="F:UDP-sugar diphosphatase activity"/>
    <property type="evidence" value="ECO:0007669"/>
    <property type="project" value="TreeGrafter"/>
</dbReference>
<name>F7YVI3_9THEM</name>
<dbReference type="InterPro" id="IPR029052">
    <property type="entry name" value="Metallo-depent_PP-like"/>
</dbReference>
<dbReference type="InterPro" id="IPR008334">
    <property type="entry name" value="5'-Nucleotdase_C"/>
</dbReference>
<dbReference type="AlphaFoldDB" id="F7YVI3"/>
<accession>F7YVI3</accession>
<dbReference type="InterPro" id="IPR006179">
    <property type="entry name" value="5_nucleotidase/apyrase"/>
</dbReference>
<evidence type="ECO:0000313" key="6">
    <source>
        <dbReference type="Proteomes" id="UP000006804"/>
    </source>
</evidence>
<dbReference type="KEGG" id="tta:Theth_1585"/>
<dbReference type="PANTHER" id="PTHR11575:SF24">
    <property type="entry name" value="5'-NUCLEOTIDASE"/>
    <property type="match status" value="1"/>
</dbReference>
<keyword evidence="6" id="KW-1185">Reference proteome</keyword>
<dbReference type="STRING" id="688269.Theth_1585"/>
<dbReference type="EMBL" id="CP002351">
    <property type="protein sequence ID" value="AEH51638.1"/>
    <property type="molecule type" value="Genomic_DNA"/>
</dbReference>
<dbReference type="GO" id="GO:0030288">
    <property type="term" value="C:outer membrane-bounded periplasmic space"/>
    <property type="evidence" value="ECO:0007669"/>
    <property type="project" value="TreeGrafter"/>
</dbReference>
<dbReference type="Pfam" id="PF00149">
    <property type="entry name" value="Metallophos"/>
    <property type="match status" value="1"/>
</dbReference>
<dbReference type="GO" id="GO:0008253">
    <property type="term" value="F:5'-nucleotidase activity"/>
    <property type="evidence" value="ECO:0007669"/>
    <property type="project" value="TreeGrafter"/>
</dbReference>
<gene>
    <name evidence="5" type="ORF">Theth_1585</name>
</gene>
<dbReference type="PATRIC" id="fig|688269.3.peg.1633"/>
<sequence precursor="true">MKRLLVFLLLILVILSFAAKLTILHINDTHGRAWRFDDPNNQKIGGFAAIATIIEQVRKEVESQGGYVIFLHAGDFNTGVPESDLLDAAPDIVAFNLMKLDALVLGNHEFNKPKQQLARQMKLANFPFLSANFVDPEEIVKPEPYIIKEFPDLKVAIFGLTTEDTLVLQPIHLNGATFLSAVETSKKLVPQLREKADVVIALAHLGIVPGRYPDATTSIKLAEEVDGIDVIIDGHSHTKMEEAMVVNSTIIVQAWEWGKVVGRLDLEIEDGKIVSWSWKAIPVTSDVEEHFYVKTVLGYFKALGSEKLDTVIGETKIVLDGERANVRSKSTNLANLIADAMAWRANADVAIMNGGGIRASIKPGKISIRDVLTVLPFRNTLYVFQMKGEGLLKILEYACTVKPGQGAWPQVSGLTFKSVGGKLVEAKVKGQPIDPEKTYIVATNNYLALGGDGYVVFKQLTGYDTGLALDNVVIEYIQNVLNGIIEDYDSSQRYVYE</sequence>
<evidence type="ECO:0000256" key="1">
    <source>
        <dbReference type="ARBA" id="ARBA00022729"/>
    </source>
</evidence>
<dbReference type="GO" id="GO:0009166">
    <property type="term" value="P:nucleotide catabolic process"/>
    <property type="evidence" value="ECO:0007669"/>
    <property type="project" value="InterPro"/>
</dbReference>
<evidence type="ECO:0000259" key="3">
    <source>
        <dbReference type="Pfam" id="PF00149"/>
    </source>
</evidence>
<feature type="domain" description="Calcineurin-like phosphoesterase" evidence="3">
    <location>
        <begin position="21"/>
        <end position="238"/>
    </location>
</feature>
<keyword evidence="1" id="KW-0732">Signal</keyword>
<protein>
    <submittedName>
        <fullName evidence="5">5'-Nucleotidase domain-containing protein</fullName>
    </submittedName>
</protein>